<dbReference type="EMBL" id="QOIM01000034">
    <property type="protein sequence ID" value="RCG18001.1"/>
    <property type="molecule type" value="Genomic_DNA"/>
</dbReference>
<dbReference type="OrthoDB" id="113180at2"/>
<dbReference type="InterPro" id="IPR017517">
    <property type="entry name" value="Maleyloyr_isom"/>
</dbReference>
<feature type="domain" description="tRNA wybutosine-synthesis" evidence="2">
    <location>
        <begin position="197"/>
        <end position="241"/>
    </location>
</feature>
<dbReference type="Gene3D" id="1.20.120.450">
    <property type="entry name" value="dinb family like domain"/>
    <property type="match status" value="1"/>
</dbReference>
<organism evidence="4 5">
    <name type="scientific">Streptomyces reniochalinae</name>
    <dbReference type="NCBI Taxonomy" id="2250578"/>
    <lineage>
        <taxon>Bacteria</taxon>
        <taxon>Bacillati</taxon>
        <taxon>Actinomycetota</taxon>
        <taxon>Actinomycetes</taxon>
        <taxon>Kitasatosporales</taxon>
        <taxon>Streptomycetaceae</taxon>
        <taxon>Streptomyces</taxon>
    </lineage>
</organism>
<proteinExistence type="predicted"/>
<evidence type="ECO:0000313" key="4">
    <source>
        <dbReference type="EMBL" id="RCG18001.1"/>
    </source>
</evidence>
<reference evidence="4 5" key="1">
    <citation type="submission" date="2018-06" db="EMBL/GenBank/DDBJ databases">
        <title>Streptomyces reniochalinae sp. nov. and Streptomyces diacarnus sp. nov. from marine sponges.</title>
        <authorList>
            <person name="Li L."/>
        </authorList>
    </citation>
    <scope>NUCLEOTIDE SEQUENCE [LARGE SCALE GENOMIC DNA]</scope>
    <source>
        <strain evidence="4 5">LHW50302</strain>
    </source>
</reference>
<dbReference type="NCBIfam" id="TIGR03083">
    <property type="entry name" value="maleylpyruvate isomerase family mycothiol-dependent enzyme"/>
    <property type="match status" value="1"/>
</dbReference>
<gene>
    <name evidence="4" type="ORF">DQ392_15070</name>
</gene>
<dbReference type="Pfam" id="PF11716">
    <property type="entry name" value="MDMPI_N"/>
    <property type="match status" value="1"/>
</dbReference>
<comment type="caution">
    <text evidence="4">The sequence shown here is derived from an EMBL/GenBank/DDBJ whole genome shotgun (WGS) entry which is preliminary data.</text>
</comment>
<keyword evidence="5" id="KW-1185">Reference proteome</keyword>
<dbReference type="InterPro" id="IPR013917">
    <property type="entry name" value="tRNA_wybutosine-synth"/>
</dbReference>
<dbReference type="InterPro" id="IPR017518">
    <property type="entry name" value="CHP03084"/>
</dbReference>
<dbReference type="InterPro" id="IPR024344">
    <property type="entry name" value="MDMPI_metal-binding"/>
</dbReference>
<dbReference type="Pfam" id="PF08608">
    <property type="entry name" value="Wyosine_form"/>
    <property type="match status" value="1"/>
</dbReference>
<evidence type="ECO:0000256" key="1">
    <source>
        <dbReference type="SAM" id="MobiDB-lite"/>
    </source>
</evidence>
<feature type="domain" description="Mycothiol-dependent maleylpyruvate isomerase metal-binding" evidence="3">
    <location>
        <begin position="15"/>
        <end position="161"/>
    </location>
</feature>
<evidence type="ECO:0000259" key="3">
    <source>
        <dbReference type="Pfam" id="PF11716"/>
    </source>
</evidence>
<accession>A0A367EIX3</accession>
<sequence length="290" mass="30673">MATPAKLPSGLLADLRAESEDLDRLVADLPPATWAAPTPAPGWTVAHQIAHLAWTDGQALLAATEPEAFRREAERFLAEGAEDVSEAGGAAHVIDEAAEEGARLPHAELLRRWRAGRAALAHALTAALPGPRLPWYGTSMSPASMATARLMETWAHGEDVADALGVARQPTPRLRHIVHLGVRARDFAYAVHGLRPPAGPFRVELRGPGGEVWAHGPADAGQKVTGDAYDFCRLVTQRVHRDDADVHAEGADADQWLDIAQAFAGPPGAGREPGQAGRPGAGREPGEARA</sequence>
<dbReference type="GO" id="GO:0046872">
    <property type="term" value="F:metal ion binding"/>
    <property type="evidence" value="ECO:0007669"/>
    <property type="project" value="InterPro"/>
</dbReference>
<evidence type="ECO:0000313" key="5">
    <source>
        <dbReference type="Proteomes" id="UP000253507"/>
    </source>
</evidence>
<protein>
    <submittedName>
        <fullName evidence="4">TIGR03084 family protein</fullName>
    </submittedName>
</protein>
<dbReference type="InterPro" id="IPR034660">
    <property type="entry name" value="DinB/YfiT-like"/>
</dbReference>
<name>A0A367EIX3_9ACTN</name>
<dbReference type="RefSeq" id="WP_114016117.1">
    <property type="nucleotide sequence ID" value="NZ_QOIM01000034.1"/>
</dbReference>
<dbReference type="NCBIfam" id="TIGR03084">
    <property type="entry name" value="TIGR03084 family metal-binding protein"/>
    <property type="match status" value="1"/>
</dbReference>
<dbReference type="AlphaFoldDB" id="A0A367EIX3"/>
<feature type="region of interest" description="Disordered" evidence="1">
    <location>
        <begin position="263"/>
        <end position="290"/>
    </location>
</feature>
<dbReference type="Proteomes" id="UP000253507">
    <property type="component" value="Unassembled WGS sequence"/>
</dbReference>
<evidence type="ECO:0000259" key="2">
    <source>
        <dbReference type="Pfam" id="PF08608"/>
    </source>
</evidence>
<dbReference type="SUPFAM" id="SSF109854">
    <property type="entry name" value="DinB/YfiT-like putative metalloenzymes"/>
    <property type="match status" value="1"/>
</dbReference>